<dbReference type="RefSeq" id="WP_007307779.1">
    <property type="nucleotide sequence ID" value="NZ_AESD01000835.1"/>
</dbReference>
<comment type="caution">
    <text evidence="2">The sequence shown here is derived from an EMBL/GenBank/DDBJ whole genome shotgun (WGS) entry which is preliminary data.</text>
</comment>
<proteinExistence type="inferred from homology"/>
<dbReference type="GO" id="GO:0010038">
    <property type="term" value="P:response to metal ion"/>
    <property type="evidence" value="ECO:0007669"/>
    <property type="project" value="InterPro"/>
</dbReference>
<accession>G5JDA1</accession>
<dbReference type="EMBL" id="AESD01000835">
    <property type="protein sequence ID" value="EHJ09827.1"/>
    <property type="molecule type" value="Genomic_DNA"/>
</dbReference>
<gene>
    <name evidence="2" type="ORF">CWATWH0003_5398</name>
</gene>
<dbReference type="Gene3D" id="3.30.70.120">
    <property type="match status" value="1"/>
</dbReference>
<evidence type="ECO:0000313" key="3">
    <source>
        <dbReference type="Proteomes" id="UP000003477"/>
    </source>
</evidence>
<dbReference type="AlphaFoldDB" id="G5JDA1"/>
<dbReference type="PATRIC" id="fig|423471.3.peg.5041"/>
<dbReference type="Proteomes" id="UP000003477">
    <property type="component" value="Unassembled WGS sequence"/>
</dbReference>
<dbReference type="SUPFAM" id="SSF54913">
    <property type="entry name" value="GlnB-like"/>
    <property type="match status" value="1"/>
</dbReference>
<evidence type="ECO:0000256" key="1">
    <source>
        <dbReference type="ARBA" id="ARBA00010169"/>
    </source>
</evidence>
<dbReference type="InterPro" id="IPR004323">
    <property type="entry name" value="Ion_tolerance_CutA"/>
</dbReference>
<dbReference type="PANTHER" id="PTHR23419">
    <property type="entry name" value="DIVALENT CATION TOLERANCE CUTA-RELATED"/>
    <property type="match status" value="1"/>
</dbReference>
<sequence length="106" mass="12178">MSSPFIVIITTTSNKEDANKIAQTLLAKKLAGCVQVIGPISSHYYWKDELCQDEEWLCLIKSSQQHYQTLEKTIQEIHPYEVPEIISLPIQEGNQGYLSWLNQQLK</sequence>
<organism evidence="2 3">
    <name type="scientific">Crocosphaera watsonii WH 0003</name>
    <dbReference type="NCBI Taxonomy" id="423471"/>
    <lineage>
        <taxon>Bacteria</taxon>
        <taxon>Bacillati</taxon>
        <taxon>Cyanobacteriota</taxon>
        <taxon>Cyanophyceae</taxon>
        <taxon>Oscillatoriophycideae</taxon>
        <taxon>Chroococcales</taxon>
        <taxon>Aphanothecaceae</taxon>
        <taxon>Crocosphaera</taxon>
    </lineage>
</organism>
<name>G5JDA1_CROWT</name>
<dbReference type="InterPro" id="IPR015867">
    <property type="entry name" value="N-reg_PII/ATP_PRibTrfase_C"/>
</dbReference>
<protein>
    <submittedName>
        <fullName evidence="2">Periplasmic divalent cation tolerance protein cutA</fullName>
    </submittedName>
</protein>
<dbReference type="GeneID" id="88768716"/>
<dbReference type="Pfam" id="PF03091">
    <property type="entry name" value="CutA1"/>
    <property type="match status" value="1"/>
</dbReference>
<dbReference type="InterPro" id="IPR011322">
    <property type="entry name" value="N-reg_PII-like_a/b"/>
</dbReference>
<dbReference type="GO" id="GO:0005507">
    <property type="term" value="F:copper ion binding"/>
    <property type="evidence" value="ECO:0007669"/>
    <property type="project" value="TreeGrafter"/>
</dbReference>
<reference evidence="2 3" key="1">
    <citation type="journal article" date="2011" name="Front. Microbiol.">
        <title>Two Strains of Crocosphaera watsonii with Highly Conserved Genomes are Distinguished by Strain-Specific Features.</title>
        <authorList>
            <person name="Bench S.R."/>
            <person name="Ilikchyan I.N."/>
            <person name="Tripp H.J."/>
            <person name="Zehr J.P."/>
        </authorList>
    </citation>
    <scope>NUCLEOTIDE SEQUENCE [LARGE SCALE GENOMIC DNA]</scope>
    <source>
        <strain evidence="2 3">WH 0003</strain>
    </source>
</reference>
<evidence type="ECO:0000313" key="2">
    <source>
        <dbReference type="EMBL" id="EHJ09827.1"/>
    </source>
</evidence>
<dbReference type="PANTHER" id="PTHR23419:SF8">
    <property type="entry name" value="FI09726P"/>
    <property type="match status" value="1"/>
</dbReference>
<comment type="similarity">
    <text evidence="1">Belongs to the CutA family.</text>
</comment>